<organism evidence="2 3">
    <name type="scientific">Meloidogyne incognita</name>
    <name type="common">Southern root-knot nematode worm</name>
    <name type="synonym">Oxyuris incognita</name>
    <dbReference type="NCBI Taxonomy" id="6306"/>
    <lineage>
        <taxon>Eukaryota</taxon>
        <taxon>Metazoa</taxon>
        <taxon>Ecdysozoa</taxon>
        <taxon>Nematoda</taxon>
        <taxon>Chromadorea</taxon>
        <taxon>Rhabditida</taxon>
        <taxon>Tylenchina</taxon>
        <taxon>Tylenchomorpha</taxon>
        <taxon>Tylenchoidea</taxon>
        <taxon>Meloidogynidae</taxon>
        <taxon>Meloidogyninae</taxon>
        <taxon>Meloidogyne</taxon>
        <taxon>Meloidogyne incognita group</taxon>
    </lineage>
</organism>
<accession>A0A914N3W6</accession>
<protein>
    <submittedName>
        <fullName evidence="3">Candidate secreted effector</fullName>
    </submittedName>
</protein>
<dbReference type="Proteomes" id="UP000887563">
    <property type="component" value="Unplaced"/>
</dbReference>
<evidence type="ECO:0000313" key="3">
    <source>
        <dbReference type="WBParaSite" id="Minc3s03483g33972"/>
    </source>
</evidence>
<feature type="region of interest" description="Disordered" evidence="1">
    <location>
        <begin position="25"/>
        <end position="53"/>
    </location>
</feature>
<keyword evidence="2" id="KW-1185">Reference proteome</keyword>
<proteinExistence type="predicted"/>
<feature type="compositionally biased region" description="Polar residues" evidence="1">
    <location>
        <begin position="41"/>
        <end position="53"/>
    </location>
</feature>
<dbReference type="AlphaFoldDB" id="A0A914N3W6"/>
<feature type="region of interest" description="Disordered" evidence="1">
    <location>
        <begin position="79"/>
        <end position="99"/>
    </location>
</feature>
<dbReference type="WBParaSite" id="Minc3s03483g33972">
    <property type="protein sequence ID" value="Minc3s03483g33972"/>
    <property type="gene ID" value="Minc3s03483g33972"/>
</dbReference>
<reference evidence="3" key="1">
    <citation type="submission" date="2022-11" db="UniProtKB">
        <authorList>
            <consortium name="WormBaseParasite"/>
        </authorList>
    </citation>
    <scope>IDENTIFICATION</scope>
</reference>
<evidence type="ECO:0000313" key="2">
    <source>
        <dbReference type="Proteomes" id="UP000887563"/>
    </source>
</evidence>
<evidence type="ECO:0000256" key="1">
    <source>
        <dbReference type="SAM" id="MobiDB-lite"/>
    </source>
</evidence>
<name>A0A914N3W6_MELIC</name>
<sequence>MEFANCFEFTRKNKNVDSKLLSNTLERLQAPANRKRPRSPPISSNDNLSSSKETTIGACANISVGEPISISRNVGVLQNENPSSEIQQPQQKIKKQDSLTTLPAQINKLKMEIIEIEEVNK</sequence>